<gene>
    <name evidence="1" type="ORF">LTR78_002809</name>
</gene>
<dbReference type="Proteomes" id="UP001274830">
    <property type="component" value="Unassembled WGS sequence"/>
</dbReference>
<dbReference type="EMBL" id="JAUTXT010000007">
    <property type="protein sequence ID" value="KAK3677271.1"/>
    <property type="molecule type" value="Genomic_DNA"/>
</dbReference>
<accession>A0AAE1C3Z6</accession>
<name>A0AAE1C3Z6_9PEZI</name>
<evidence type="ECO:0000313" key="1">
    <source>
        <dbReference type="EMBL" id="KAK3677271.1"/>
    </source>
</evidence>
<sequence length="307" mass="34583">MPVPFGVSVGDFVSGIQFIYSIIEAADATTGSVAQYQDVLAALQSSQDALQHLQTLSPTGPNKQAVTAILDRYRKTVIAFGLAISGYEKSFTSNPAKKWWRCLPKKVKWQRASIEKVQLFRSELHEHTQALLLISHCIERSRGHRLDSHTQTTNDLAALRDQVDKQAGLHRTNQTATERCLGEQHNLLTTISSNVERHLERQDDALEEQQSILTTLNTTVDNRLIHQDNILQRITAVVLKNQESLHDLRAALTLLFVCLMSMMNLMSRMLEAIPQRILTNGAVIFEDAHAFTYPIYTQFMDSWDASA</sequence>
<reference evidence="1" key="1">
    <citation type="submission" date="2023-07" db="EMBL/GenBank/DDBJ databases">
        <title>Black Yeasts Isolated from many extreme environments.</title>
        <authorList>
            <person name="Coleine C."/>
            <person name="Stajich J.E."/>
            <person name="Selbmann L."/>
        </authorList>
    </citation>
    <scope>NUCLEOTIDE SEQUENCE</scope>
    <source>
        <strain evidence="1">CCFEE 5485</strain>
    </source>
</reference>
<evidence type="ECO:0000313" key="2">
    <source>
        <dbReference type="Proteomes" id="UP001274830"/>
    </source>
</evidence>
<protein>
    <recommendedName>
        <fullName evidence="3">Fungal N-terminal domain-containing protein</fullName>
    </recommendedName>
</protein>
<comment type="caution">
    <text evidence="1">The sequence shown here is derived from an EMBL/GenBank/DDBJ whole genome shotgun (WGS) entry which is preliminary data.</text>
</comment>
<organism evidence="1 2">
    <name type="scientific">Recurvomyces mirabilis</name>
    <dbReference type="NCBI Taxonomy" id="574656"/>
    <lineage>
        <taxon>Eukaryota</taxon>
        <taxon>Fungi</taxon>
        <taxon>Dikarya</taxon>
        <taxon>Ascomycota</taxon>
        <taxon>Pezizomycotina</taxon>
        <taxon>Dothideomycetes</taxon>
        <taxon>Dothideomycetidae</taxon>
        <taxon>Mycosphaerellales</taxon>
        <taxon>Teratosphaeriaceae</taxon>
        <taxon>Recurvomyces</taxon>
    </lineage>
</organism>
<dbReference type="AlphaFoldDB" id="A0AAE1C3Z6"/>
<evidence type="ECO:0008006" key="3">
    <source>
        <dbReference type="Google" id="ProtNLM"/>
    </source>
</evidence>
<dbReference type="PANTHER" id="PTHR38886">
    <property type="entry name" value="SESA DOMAIN-CONTAINING PROTEIN"/>
    <property type="match status" value="1"/>
</dbReference>
<keyword evidence="2" id="KW-1185">Reference proteome</keyword>
<proteinExistence type="predicted"/>
<dbReference type="PANTHER" id="PTHR38886:SF1">
    <property type="entry name" value="NACHT-NTPASE AND P-LOOP NTPASES N-TERMINAL DOMAIN-CONTAINING PROTEIN"/>
    <property type="match status" value="1"/>
</dbReference>